<evidence type="ECO:0000313" key="1">
    <source>
        <dbReference type="EMBL" id="GAA2490698.1"/>
    </source>
</evidence>
<keyword evidence="2" id="KW-1185">Reference proteome</keyword>
<gene>
    <name evidence="1" type="ORF">GCM10009858_30930</name>
</gene>
<dbReference type="Proteomes" id="UP001500730">
    <property type="component" value="Unassembled WGS sequence"/>
</dbReference>
<proteinExistence type="predicted"/>
<reference evidence="1 2" key="1">
    <citation type="journal article" date="2019" name="Int. J. Syst. Evol. Microbiol.">
        <title>The Global Catalogue of Microorganisms (GCM) 10K type strain sequencing project: providing services to taxonomists for standard genome sequencing and annotation.</title>
        <authorList>
            <consortium name="The Broad Institute Genomics Platform"/>
            <consortium name="The Broad Institute Genome Sequencing Center for Infectious Disease"/>
            <person name="Wu L."/>
            <person name="Ma J."/>
        </authorList>
    </citation>
    <scope>NUCLEOTIDE SEQUENCE [LARGE SCALE GENOMIC DNA]</scope>
    <source>
        <strain evidence="1 2">JCM 16259</strain>
    </source>
</reference>
<comment type="caution">
    <text evidence="1">The sequence shown here is derived from an EMBL/GenBank/DDBJ whole genome shotgun (WGS) entry which is preliminary data.</text>
</comment>
<accession>A0ABN3LUS0</accession>
<sequence length="104" mass="10211">MLVLSLVGVVLALTVGALVLASAVVASQKARTAADLGSLTGASAIQDGAAAAAACATARQVIRANAAATQSCSSDGSVVEVRVTVRASLWPEPAVARARAGPER</sequence>
<dbReference type="NCBIfam" id="TIGR03816">
    <property type="entry name" value="tadE_like_DECH"/>
    <property type="match status" value="1"/>
</dbReference>
<evidence type="ECO:0000313" key="2">
    <source>
        <dbReference type="Proteomes" id="UP001500730"/>
    </source>
</evidence>
<protein>
    <recommendedName>
        <fullName evidence="3">Helicase/secretion neighborhood TadE-like protein</fullName>
    </recommendedName>
</protein>
<name>A0ABN3LUS0_9MICO</name>
<dbReference type="EMBL" id="BAAARE010000013">
    <property type="protein sequence ID" value="GAA2490698.1"/>
    <property type="molecule type" value="Genomic_DNA"/>
</dbReference>
<organism evidence="1 2">
    <name type="scientific">Terrabacter carboxydivorans</name>
    <dbReference type="NCBI Taxonomy" id="619730"/>
    <lineage>
        <taxon>Bacteria</taxon>
        <taxon>Bacillati</taxon>
        <taxon>Actinomycetota</taxon>
        <taxon>Actinomycetes</taxon>
        <taxon>Micrococcales</taxon>
        <taxon>Intrasporangiaceae</taxon>
        <taxon>Terrabacter</taxon>
    </lineage>
</organism>
<evidence type="ECO:0008006" key="3">
    <source>
        <dbReference type="Google" id="ProtNLM"/>
    </source>
</evidence>
<dbReference type="InterPro" id="IPR021202">
    <property type="entry name" value="Rv3654c-like"/>
</dbReference>